<feature type="compositionally biased region" description="Basic and acidic residues" evidence="9">
    <location>
        <begin position="435"/>
        <end position="456"/>
    </location>
</feature>
<sequence>MEAGLPREGGLNEYSSSMALPTLPSQWCSRRLLDQQMARQRHREQEARLRQQWDQNSRYFKMSDICSSKQAEWSSKTSYQRSMHAYQREKLKEEKRKQLEARRERLRQLLLEEQALLARQLEELRLSMDAREGRLRERHGDLKSAREEQRKLIAEQLLYEHWKKNNPKLREIESALHKEHVINSWKMQKEEKKQQEATQEEENKRYENEYERARREALERMKAEEEKRRLEGKLQAEALLQQVEELKLKELEATKLKKEQENLLKQRWELERLEEERKQMAAFRQKAELGRFLRHQYNVQLNRRAQQIQEELEADKRILQALLEKEDENQREHLARREQAVADAAWMKQAIEEQLQLEREREAELQLLLREEAKEMWEKREAEWARERSARDRLMSEVLTGRQQQIQAKLEQNRRAQEESLRHREQLIRNLEEVRESARREKEESKELKSARKQELEAQVAERQLRAWEEDQQEEEEEEEARQAEQFTDALLQQEVKTMAKQGSWPKPYGHPRIAWN</sequence>
<reference evidence="11" key="2">
    <citation type="submission" date="2025-08" db="UniProtKB">
        <authorList>
            <consortium name="Ensembl"/>
        </authorList>
    </citation>
    <scope>IDENTIFICATION</scope>
    <source>
        <strain evidence="11">breed Abyssinian</strain>
    </source>
</reference>
<name>A0ABI7Y6K2_FELCA</name>
<dbReference type="InterPro" id="IPR043596">
    <property type="entry name" value="CFAP53/TCHP"/>
</dbReference>
<organism evidence="11 12">
    <name type="scientific">Felis catus</name>
    <name type="common">Cat</name>
    <name type="synonym">Felis silvestris catus</name>
    <dbReference type="NCBI Taxonomy" id="9685"/>
    <lineage>
        <taxon>Eukaryota</taxon>
        <taxon>Metazoa</taxon>
        <taxon>Chordata</taxon>
        <taxon>Craniata</taxon>
        <taxon>Vertebrata</taxon>
        <taxon>Euteleostomi</taxon>
        <taxon>Mammalia</taxon>
        <taxon>Eutheria</taxon>
        <taxon>Laurasiatheria</taxon>
        <taxon>Carnivora</taxon>
        <taxon>Feliformia</taxon>
        <taxon>Felidae</taxon>
        <taxon>Felinae</taxon>
        <taxon>Felis</taxon>
    </lineage>
</organism>
<evidence type="ECO:0000313" key="11">
    <source>
        <dbReference type="Ensembl" id="ENSFCTP00005030176.1"/>
    </source>
</evidence>
<feature type="compositionally biased region" description="Acidic residues" evidence="9">
    <location>
        <begin position="470"/>
        <end position="480"/>
    </location>
</feature>
<evidence type="ECO:0000256" key="3">
    <source>
        <dbReference type="ARBA" id="ARBA00017328"/>
    </source>
</evidence>
<dbReference type="Ensembl" id="ENSFCTT00005042444.1">
    <property type="protein sequence ID" value="ENSFCTP00005030176.1"/>
    <property type="gene ID" value="ENSFCTG00005014831.1"/>
</dbReference>
<evidence type="ECO:0000256" key="7">
    <source>
        <dbReference type="ARBA" id="ARBA00023212"/>
    </source>
</evidence>
<evidence type="ECO:0000256" key="8">
    <source>
        <dbReference type="SAM" id="Coils"/>
    </source>
</evidence>
<dbReference type="GeneTree" id="ENSGT01150000287116"/>
<dbReference type="InterPro" id="IPR043597">
    <property type="entry name" value="TPH_dom"/>
</dbReference>
<feature type="domain" description="Trichohyalin-plectin-homology" evidence="10">
    <location>
        <begin position="163"/>
        <end position="501"/>
    </location>
</feature>
<reference evidence="11 12" key="1">
    <citation type="submission" date="2021-02" db="EMBL/GenBank/DDBJ databases">
        <title>Safari Cat Assemblies.</title>
        <authorList>
            <person name="Bredemeyer K.R."/>
            <person name="Murphy W.J."/>
        </authorList>
    </citation>
    <scope>NUCLEOTIDE SEQUENCE [LARGE SCALE GENOMIC DNA]</scope>
</reference>
<comment type="subcellular location">
    <subcellularLocation>
        <location evidence="1">Cytoplasm</location>
        <location evidence="1">Cytoskeleton</location>
        <location evidence="1">Microtubule organizing center</location>
        <location evidence="1">Centrosome</location>
    </subcellularLocation>
</comment>
<dbReference type="PANTHER" id="PTHR31183">
    <property type="entry name" value="TRICHOPLEIN KERATIN FILAMENT-BINDING PROTEIN FAMILY MEMBER"/>
    <property type="match status" value="1"/>
</dbReference>
<comment type="similarity">
    <text evidence="2">Belongs to the TCHP family.</text>
</comment>
<feature type="coiled-coil region" evidence="8">
    <location>
        <begin position="89"/>
        <end position="123"/>
    </location>
</feature>
<feature type="region of interest" description="Disordered" evidence="9">
    <location>
        <begin position="435"/>
        <end position="517"/>
    </location>
</feature>
<evidence type="ECO:0000256" key="6">
    <source>
        <dbReference type="ARBA" id="ARBA00023054"/>
    </source>
</evidence>
<evidence type="ECO:0000259" key="10">
    <source>
        <dbReference type="Pfam" id="PF13868"/>
    </source>
</evidence>
<keyword evidence="4" id="KW-0963">Cytoplasm</keyword>
<keyword evidence="7" id="KW-0206">Cytoskeleton</keyword>
<proteinExistence type="inferred from homology"/>
<evidence type="ECO:0000256" key="1">
    <source>
        <dbReference type="ARBA" id="ARBA00004300"/>
    </source>
</evidence>
<evidence type="ECO:0000256" key="9">
    <source>
        <dbReference type="SAM" id="MobiDB-lite"/>
    </source>
</evidence>
<reference evidence="11" key="3">
    <citation type="submission" date="2025-09" db="UniProtKB">
        <authorList>
            <consortium name="Ensembl"/>
        </authorList>
    </citation>
    <scope>IDENTIFICATION</scope>
    <source>
        <strain evidence="11">breed Abyssinian</strain>
    </source>
</reference>
<keyword evidence="5" id="KW-0970">Cilium biogenesis/degradation</keyword>
<dbReference type="Proteomes" id="UP000823872">
    <property type="component" value="Chromosome D3"/>
</dbReference>
<dbReference type="Pfam" id="PF13868">
    <property type="entry name" value="TPH"/>
    <property type="match status" value="1"/>
</dbReference>
<protein>
    <recommendedName>
        <fullName evidence="3">Trichoplein keratin filament-binding protein</fullName>
    </recommendedName>
</protein>
<evidence type="ECO:0000313" key="12">
    <source>
        <dbReference type="Proteomes" id="UP000823872"/>
    </source>
</evidence>
<gene>
    <name evidence="11" type="primary">TCHP</name>
</gene>
<evidence type="ECO:0000256" key="2">
    <source>
        <dbReference type="ARBA" id="ARBA00010777"/>
    </source>
</evidence>
<evidence type="ECO:0000256" key="4">
    <source>
        <dbReference type="ARBA" id="ARBA00022490"/>
    </source>
</evidence>
<dbReference type="PANTHER" id="PTHR31183:SF2">
    <property type="entry name" value="TRICHOPLEIN KERATIN FILAMENT-BINDING PROTEIN"/>
    <property type="match status" value="1"/>
</dbReference>
<evidence type="ECO:0000256" key="5">
    <source>
        <dbReference type="ARBA" id="ARBA00022794"/>
    </source>
</evidence>
<keyword evidence="6 8" id="KW-0175">Coiled coil</keyword>
<accession>A0ABI7Y6K2</accession>
<feature type="region of interest" description="Disordered" evidence="9">
    <location>
        <begin position="187"/>
        <end position="210"/>
    </location>
</feature>
<keyword evidence="12" id="KW-1185">Reference proteome</keyword>